<name>A0ABX1DXZ0_9PROT</name>
<gene>
    <name evidence="2" type="ORF">HEQ75_02265</name>
</gene>
<reference evidence="2 3" key="1">
    <citation type="submission" date="2020-03" db="EMBL/GenBank/DDBJ databases">
        <title>Roseomonas selenitidurans sp. nov. isolated from urban soil.</title>
        <authorList>
            <person name="Liu H."/>
        </authorList>
    </citation>
    <scope>NUCLEOTIDE SEQUENCE [LARGE SCALE GENOMIC DNA]</scope>
    <source>
        <strain evidence="2 3">BU-1</strain>
    </source>
</reference>
<comment type="caution">
    <text evidence="2">The sequence shown here is derived from an EMBL/GenBank/DDBJ whole genome shotgun (WGS) entry which is preliminary data.</text>
</comment>
<evidence type="ECO:0000313" key="3">
    <source>
        <dbReference type="Proteomes" id="UP000787635"/>
    </source>
</evidence>
<protein>
    <submittedName>
        <fullName evidence="2">DUF2171 domain-containing protein</fullName>
    </submittedName>
</protein>
<sequence length="83" mass="8978">MSGQRGMIQEHMEVVGSDGGHVRTVDRLEGERIKLTRQDDPDGTRQHHHALPLSLVAAVEGGQVRLTLPADQARHCAVMSGSS</sequence>
<accession>A0ABX1DXZ0</accession>
<proteinExistence type="predicted"/>
<keyword evidence="3" id="KW-1185">Reference proteome</keyword>
<dbReference type="EMBL" id="JAAVNE010000002">
    <property type="protein sequence ID" value="NKC29671.1"/>
    <property type="molecule type" value="Genomic_DNA"/>
</dbReference>
<evidence type="ECO:0000313" key="2">
    <source>
        <dbReference type="EMBL" id="NKC29671.1"/>
    </source>
</evidence>
<feature type="region of interest" description="Disordered" evidence="1">
    <location>
        <begin position="1"/>
        <end position="47"/>
    </location>
</feature>
<dbReference type="Pfam" id="PF09939">
    <property type="entry name" value="DUF2171"/>
    <property type="match status" value="1"/>
</dbReference>
<feature type="compositionally biased region" description="Basic and acidic residues" evidence="1">
    <location>
        <begin position="20"/>
        <end position="45"/>
    </location>
</feature>
<dbReference type="Proteomes" id="UP000787635">
    <property type="component" value="Unassembled WGS sequence"/>
</dbReference>
<organism evidence="2 3">
    <name type="scientific">Falsiroseomonas selenitidurans</name>
    <dbReference type="NCBI Taxonomy" id="2716335"/>
    <lineage>
        <taxon>Bacteria</taxon>
        <taxon>Pseudomonadati</taxon>
        <taxon>Pseudomonadota</taxon>
        <taxon>Alphaproteobacteria</taxon>
        <taxon>Acetobacterales</taxon>
        <taxon>Roseomonadaceae</taxon>
        <taxon>Falsiroseomonas</taxon>
    </lineage>
</organism>
<dbReference type="InterPro" id="IPR018684">
    <property type="entry name" value="DUF2171"/>
</dbReference>
<evidence type="ECO:0000256" key="1">
    <source>
        <dbReference type="SAM" id="MobiDB-lite"/>
    </source>
</evidence>